<evidence type="ECO:0000256" key="6">
    <source>
        <dbReference type="ARBA" id="ARBA00022840"/>
    </source>
</evidence>
<dbReference type="Gene3D" id="1.10.730.10">
    <property type="entry name" value="Isoleucyl-tRNA Synthetase, Domain 1"/>
    <property type="match status" value="1"/>
</dbReference>
<dbReference type="SUPFAM" id="SSF47323">
    <property type="entry name" value="Anticodon-binding domain of a subclass of class I aminoacyl-tRNA synthetases"/>
    <property type="match status" value="1"/>
</dbReference>
<organism evidence="10">
    <name type="scientific">hydrothermal vent metagenome</name>
    <dbReference type="NCBI Taxonomy" id="652676"/>
    <lineage>
        <taxon>unclassified sequences</taxon>
        <taxon>metagenomes</taxon>
        <taxon>ecological metagenomes</taxon>
    </lineage>
</organism>
<keyword evidence="3" id="KW-0963">Cytoplasm</keyword>
<dbReference type="GO" id="GO:0006429">
    <property type="term" value="P:leucyl-tRNA aminoacylation"/>
    <property type="evidence" value="ECO:0007669"/>
    <property type="project" value="InterPro"/>
</dbReference>
<proteinExistence type="inferred from homology"/>
<dbReference type="InterPro" id="IPR009080">
    <property type="entry name" value="tRNAsynth_Ia_anticodon-bd"/>
</dbReference>
<dbReference type="EMBL" id="UOFP01000174">
    <property type="protein sequence ID" value="VAW87225.1"/>
    <property type="molecule type" value="Genomic_DNA"/>
</dbReference>
<accession>A0A3B0Z1M5</accession>
<protein>
    <recommendedName>
        <fullName evidence="2">leucine--tRNA ligase</fullName>
        <ecNumber evidence="2">6.1.1.4</ecNumber>
    </recommendedName>
</protein>
<evidence type="ECO:0000256" key="9">
    <source>
        <dbReference type="SAM" id="MobiDB-lite"/>
    </source>
</evidence>
<evidence type="ECO:0000256" key="2">
    <source>
        <dbReference type="ARBA" id="ARBA00013164"/>
    </source>
</evidence>
<keyword evidence="6" id="KW-0067">ATP-binding</keyword>
<keyword evidence="7" id="KW-0648">Protein biosynthesis</keyword>
<keyword evidence="5" id="KW-0547">Nucleotide-binding</keyword>
<name>A0A3B0Z1M5_9ZZZZ</name>
<reference evidence="10" key="1">
    <citation type="submission" date="2018-06" db="EMBL/GenBank/DDBJ databases">
        <authorList>
            <person name="Zhirakovskaya E."/>
        </authorList>
    </citation>
    <scope>NUCLEOTIDE SEQUENCE</scope>
</reference>
<evidence type="ECO:0000256" key="1">
    <source>
        <dbReference type="ARBA" id="ARBA00005594"/>
    </source>
</evidence>
<dbReference type="InterPro" id="IPR002302">
    <property type="entry name" value="Leu-tRNA-ligase"/>
</dbReference>
<evidence type="ECO:0000256" key="5">
    <source>
        <dbReference type="ARBA" id="ARBA00022741"/>
    </source>
</evidence>
<dbReference type="PANTHER" id="PTHR43740">
    <property type="entry name" value="LEUCYL-TRNA SYNTHETASE"/>
    <property type="match status" value="1"/>
</dbReference>
<dbReference type="GO" id="GO:0005524">
    <property type="term" value="F:ATP binding"/>
    <property type="evidence" value="ECO:0007669"/>
    <property type="project" value="UniProtKB-KW"/>
</dbReference>
<comment type="similarity">
    <text evidence="1">Belongs to the class-I aminoacyl-tRNA synthetase family.</text>
</comment>
<dbReference type="GO" id="GO:0004823">
    <property type="term" value="F:leucine-tRNA ligase activity"/>
    <property type="evidence" value="ECO:0007669"/>
    <property type="project" value="UniProtKB-EC"/>
</dbReference>
<keyword evidence="8 10" id="KW-0030">Aminoacyl-tRNA synthetase</keyword>
<sequence>MLGQQSSILDAAWPQADAAALVRDTIELVVQVNGKVRGKVEMVADAAKDIIEQTALADENVQRFIEWMDVAKVIVVPGRLVNVVVEEMPMKRLLAKLESDWRRDPSFSGVKADVKALDWSQAPYADMERKCDCGRDLIADPTDGMRCFAKTNDYYRATRSCRAHGSNGFIRIYVSTGLDIVSTELDIATNSPSIKKEPDLPEAYPQGTPDISP</sequence>
<evidence type="ECO:0000256" key="7">
    <source>
        <dbReference type="ARBA" id="ARBA00022917"/>
    </source>
</evidence>
<evidence type="ECO:0000313" key="10">
    <source>
        <dbReference type="EMBL" id="VAW87225.1"/>
    </source>
</evidence>
<evidence type="ECO:0000256" key="4">
    <source>
        <dbReference type="ARBA" id="ARBA00022598"/>
    </source>
</evidence>
<dbReference type="GO" id="GO:0005829">
    <property type="term" value="C:cytosol"/>
    <property type="evidence" value="ECO:0007669"/>
    <property type="project" value="TreeGrafter"/>
</dbReference>
<dbReference type="FunFam" id="3.10.20.590:FF:000001">
    <property type="entry name" value="Leucine--tRNA ligase"/>
    <property type="match status" value="1"/>
</dbReference>
<dbReference type="PANTHER" id="PTHR43740:SF2">
    <property type="entry name" value="LEUCINE--TRNA LIGASE, MITOCHONDRIAL"/>
    <property type="match status" value="1"/>
</dbReference>
<evidence type="ECO:0000256" key="8">
    <source>
        <dbReference type="ARBA" id="ARBA00023146"/>
    </source>
</evidence>
<keyword evidence="4 10" id="KW-0436">Ligase</keyword>
<gene>
    <name evidence="10" type="ORF">MNBD_GAMMA18-980</name>
</gene>
<dbReference type="EC" id="6.1.1.4" evidence="2"/>
<evidence type="ECO:0000256" key="3">
    <source>
        <dbReference type="ARBA" id="ARBA00022490"/>
    </source>
</evidence>
<feature type="region of interest" description="Disordered" evidence="9">
    <location>
        <begin position="191"/>
        <end position="213"/>
    </location>
</feature>
<dbReference type="AlphaFoldDB" id="A0A3B0Z1M5"/>